<organism evidence="2 3">
    <name type="scientific">Paraburkholderia kururiensis</name>
    <dbReference type="NCBI Taxonomy" id="984307"/>
    <lineage>
        <taxon>Bacteria</taxon>
        <taxon>Pseudomonadati</taxon>
        <taxon>Pseudomonadota</taxon>
        <taxon>Betaproteobacteria</taxon>
        <taxon>Burkholderiales</taxon>
        <taxon>Burkholderiaceae</taxon>
        <taxon>Paraburkholderia</taxon>
    </lineage>
</organism>
<feature type="region of interest" description="Disordered" evidence="1">
    <location>
        <begin position="80"/>
        <end position="122"/>
    </location>
</feature>
<protein>
    <submittedName>
        <fullName evidence="2">Uncharacterized protein</fullName>
    </submittedName>
</protein>
<gene>
    <name evidence="2" type="ORF">U0042_00825</name>
</gene>
<evidence type="ECO:0000313" key="3">
    <source>
        <dbReference type="Proteomes" id="UP001325479"/>
    </source>
</evidence>
<accession>A0ABZ0WV09</accession>
<evidence type="ECO:0000256" key="1">
    <source>
        <dbReference type="SAM" id="MobiDB-lite"/>
    </source>
</evidence>
<evidence type="ECO:0000313" key="2">
    <source>
        <dbReference type="EMBL" id="WQD81230.1"/>
    </source>
</evidence>
<sequence length="122" mass="13320">MPVIRRAAALVRRRSLCASAGVSVARQRARAAQCDRGLAVAGERQRDYRGQTAGRDSRDGRFLPLCREIGGGCGAGKRRRFAQTGGGRDHPPCAGSQCRQSHANRESTRHREKHVVRETASL</sequence>
<dbReference type="EMBL" id="CP139965">
    <property type="protein sequence ID" value="WQD81230.1"/>
    <property type="molecule type" value="Genomic_DNA"/>
</dbReference>
<keyword evidence="3" id="KW-1185">Reference proteome</keyword>
<name>A0ABZ0WV09_9BURK</name>
<proteinExistence type="predicted"/>
<reference evidence="2 3" key="1">
    <citation type="submission" date="2023-12" db="EMBL/GenBank/DDBJ databases">
        <title>Genome sequencing and assembly of bacterial species from a model synthetic community.</title>
        <authorList>
            <person name="Hogle S.L."/>
        </authorList>
    </citation>
    <scope>NUCLEOTIDE SEQUENCE [LARGE SCALE GENOMIC DNA]</scope>
    <source>
        <strain evidence="2 3">HAMBI 2494</strain>
    </source>
</reference>
<dbReference type="Proteomes" id="UP001325479">
    <property type="component" value="Chromosome"/>
</dbReference>